<comment type="caution">
    <text evidence="2">The sequence shown here is derived from an EMBL/GenBank/DDBJ whole genome shotgun (WGS) entry which is preliminary data.</text>
</comment>
<evidence type="ECO:0008006" key="4">
    <source>
        <dbReference type="Google" id="ProtNLM"/>
    </source>
</evidence>
<reference evidence="3" key="1">
    <citation type="submission" date="2022-10" db="EMBL/GenBank/DDBJ databases">
        <title>Genome assembly of Pristionchus species.</title>
        <authorList>
            <person name="Yoshida K."/>
            <person name="Sommer R.J."/>
        </authorList>
    </citation>
    <scope>NUCLEOTIDE SEQUENCE [LARGE SCALE GENOMIC DNA]</scope>
    <source>
        <strain evidence="3">RS5460</strain>
    </source>
</reference>
<protein>
    <recommendedName>
        <fullName evidence="4">Secreted protein</fullName>
    </recommendedName>
</protein>
<evidence type="ECO:0000313" key="3">
    <source>
        <dbReference type="Proteomes" id="UP001328107"/>
    </source>
</evidence>
<evidence type="ECO:0000313" key="2">
    <source>
        <dbReference type="EMBL" id="GMR44611.1"/>
    </source>
</evidence>
<dbReference type="Proteomes" id="UP001328107">
    <property type="component" value="Unassembled WGS sequence"/>
</dbReference>
<feature type="non-terminal residue" evidence="2">
    <location>
        <position position="1"/>
    </location>
</feature>
<sequence>IDFCSYSMPRFALTVLILATFTIAVQAIKFSAELEKACGEQLLATLAKETDDEMRTIMNKLIDSVQKGDFEGTQAIISKLTEHQKQYAADHYWIDACLPLKSCLECPIEL</sequence>
<accession>A0AAN5HXX1</accession>
<feature type="signal peptide" evidence="1">
    <location>
        <begin position="1"/>
        <end position="27"/>
    </location>
</feature>
<keyword evidence="1" id="KW-0732">Signal</keyword>
<keyword evidence="3" id="KW-1185">Reference proteome</keyword>
<dbReference type="AlphaFoldDB" id="A0AAN5HXX1"/>
<organism evidence="2 3">
    <name type="scientific">Pristionchus mayeri</name>
    <dbReference type="NCBI Taxonomy" id="1317129"/>
    <lineage>
        <taxon>Eukaryota</taxon>
        <taxon>Metazoa</taxon>
        <taxon>Ecdysozoa</taxon>
        <taxon>Nematoda</taxon>
        <taxon>Chromadorea</taxon>
        <taxon>Rhabditida</taxon>
        <taxon>Rhabditina</taxon>
        <taxon>Diplogasteromorpha</taxon>
        <taxon>Diplogasteroidea</taxon>
        <taxon>Neodiplogasteridae</taxon>
        <taxon>Pristionchus</taxon>
    </lineage>
</organism>
<evidence type="ECO:0000256" key="1">
    <source>
        <dbReference type="SAM" id="SignalP"/>
    </source>
</evidence>
<proteinExistence type="predicted"/>
<gene>
    <name evidence="2" type="ORF">PMAYCL1PPCAC_14806</name>
</gene>
<dbReference type="EMBL" id="BTRK01000004">
    <property type="protein sequence ID" value="GMR44611.1"/>
    <property type="molecule type" value="Genomic_DNA"/>
</dbReference>
<feature type="chain" id="PRO_5042914654" description="Secreted protein" evidence="1">
    <location>
        <begin position="28"/>
        <end position="110"/>
    </location>
</feature>
<name>A0AAN5HXX1_9BILA</name>